<evidence type="ECO:0000313" key="3">
    <source>
        <dbReference type="Proteomes" id="UP000270291"/>
    </source>
</evidence>
<protein>
    <recommendedName>
        <fullName evidence="4">Lipoprotein</fullName>
    </recommendedName>
</protein>
<dbReference type="Proteomes" id="UP000270291">
    <property type="component" value="Unassembled WGS sequence"/>
</dbReference>
<sequence>MPVSILSFQRILCLAVVAVAAACHKPVPEPDAVPLPAELKAYTLFEPGTHWIYRDSATQRLDSVWVVSTEKEILRMGSGGTSDRVALKYEAFTVRTNSLIGGNFYYTILRECGLPYRENQSTKGPCWVLERGRYLPNSTADEGSELVFPYRIDKDKPTFLVAYAAVMYPYWYSQPVVLNGTSYAGLLQVKLTADASEDGWPTHYYWVPGQGVVLRRINRNGRWQTWQLVRSHIVQ</sequence>
<reference evidence="2 3" key="1">
    <citation type="submission" date="2018-12" db="EMBL/GenBank/DDBJ databases">
        <authorList>
            <person name="Feng G."/>
            <person name="Zhu H."/>
        </authorList>
    </citation>
    <scope>NUCLEOTIDE SEQUENCE [LARGE SCALE GENOMIC DNA]</scope>
    <source>
        <strain evidence="2 3">LMG 26000</strain>
    </source>
</reference>
<dbReference type="EMBL" id="RWIU01000009">
    <property type="protein sequence ID" value="RSK39486.1"/>
    <property type="molecule type" value="Genomic_DNA"/>
</dbReference>
<evidence type="ECO:0008006" key="4">
    <source>
        <dbReference type="Google" id="ProtNLM"/>
    </source>
</evidence>
<gene>
    <name evidence="2" type="ORF">EI293_19900</name>
</gene>
<dbReference type="RefSeq" id="WP_125440304.1">
    <property type="nucleotide sequence ID" value="NZ_RWIU01000009.1"/>
</dbReference>
<dbReference type="OrthoDB" id="884722at2"/>
<name>A0A428JZG7_9BACT</name>
<keyword evidence="1" id="KW-0732">Signal</keyword>
<dbReference type="AlphaFoldDB" id="A0A428JZG7"/>
<accession>A0A428JZG7</accession>
<comment type="caution">
    <text evidence="2">The sequence shown here is derived from an EMBL/GenBank/DDBJ whole genome shotgun (WGS) entry which is preliminary data.</text>
</comment>
<keyword evidence="3" id="KW-1185">Reference proteome</keyword>
<organism evidence="2 3">
    <name type="scientific">Hymenobacter perfusus</name>
    <dbReference type="NCBI Taxonomy" id="1236770"/>
    <lineage>
        <taxon>Bacteria</taxon>
        <taxon>Pseudomonadati</taxon>
        <taxon>Bacteroidota</taxon>
        <taxon>Cytophagia</taxon>
        <taxon>Cytophagales</taxon>
        <taxon>Hymenobacteraceae</taxon>
        <taxon>Hymenobacter</taxon>
    </lineage>
</organism>
<feature type="signal peptide" evidence="1">
    <location>
        <begin position="1"/>
        <end position="20"/>
    </location>
</feature>
<evidence type="ECO:0000313" key="2">
    <source>
        <dbReference type="EMBL" id="RSK39486.1"/>
    </source>
</evidence>
<proteinExistence type="predicted"/>
<evidence type="ECO:0000256" key="1">
    <source>
        <dbReference type="SAM" id="SignalP"/>
    </source>
</evidence>
<feature type="chain" id="PRO_5019278919" description="Lipoprotein" evidence="1">
    <location>
        <begin position="21"/>
        <end position="235"/>
    </location>
</feature>